<organism evidence="1">
    <name type="scientific">Tanacetum cinerariifolium</name>
    <name type="common">Dalmatian daisy</name>
    <name type="synonym">Chrysanthemum cinerariifolium</name>
    <dbReference type="NCBI Taxonomy" id="118510"/>
    <lineage>
        <taxon>Eukaryota</taxon>
        <taxon>Viridiplantae</taxon>
        <taxon>Streptophyta</taxon>
        <taxon>Embryophyta</taxon>
        <taxon>Tracheophyta</taxon>
        <taxon>Spermatophyta</taxon>
        <taxon>Magnoliopsida</taxon>
        <taxon>eudicotyledons</taxon>
        <taxon>Gunneridae</taxon>
        <taxon>Pentapetalae</taxon>
        <taxon>asterids</taxon>
        <taxon>campanulids</taxon>
        <taxon>Asterales</taxon>
        <taxon>Asteraceae</taxon>
        <taxon>Asteroideae</taxon>
        <taxon>Anthemideae</taxon>
        <taxon>Anthemidinae</taxon>
        <taxon>Tanacetum</taxon>
    </lineage>
</organism>
<reference evidence="1" key="1">
    <citation type="journal article" date="2019" name="Sci. Rep.">
        <title>Draft genome of Tanacetum cinerariifolium, the natural source of mosquito coil.</title>
        <authorList>
            <person name="Yamashiro T."/>
            <person name="Shiraishi A."/>
            <person name="Satake H."/>
            <person name="Nakayama K."/>
        </authorList>
    </citation>
    <scope>NUCLEOTIDE SEQUENCE</scope>
</reference>
<name>A0A699XLW7_TANCI</name>
<protein>
    <submittedName>
        <fullName evidence="1">Uncharacterized protein</fullName>
    </submittedName>
</protein>
<gene>
    <name evidence="1" type="ORF">Tci_931269</name>
</gene>
<proteinExistence type="predicted"/>
<feature type="non-terminal residue" evidence="1">
    <location>
        <position position="1"/>
    </location>
</feature>
<accession>A0A699XLW7</accession>
<evidence type="ECO:0000313" key="1">
    <source>
        <dbReference type="EMBL" id="GFD59300.1"/>
    </source>
</evidence>
<dbReference type="EMBL" id="BKCJ011863230">
    <property type="protein sequence ID" value="GFD59300.1"/>
    <property type="molecule type" value="Genomic_DNA"/>
</dbReference>
<dbReference type="AlphaFoldDB" id="A0A699XLW7"/>
<sequence>SSKESETDVASPLVDADSFGAPLVEETIRIWSLPYARRANYLAGSAQKPLPTARNGCSLSVRAVLKVCPSWNVSTF</sequence>
<comment type="caution">
    <text evidence="1">The sequence shown here is derived from an EMBL/GenBank/DDBJ whole genome shotgun (WGS) entry which is preliminary data.</text>
</comment>